<evidence type="ECO:0000313" key="1">
    <source>
        <dbReference type="EMBL" id="EOR92741.1"/>
    </source>
</evidence>
<proteinExistence type="predicted"/>
<dbReference type="STRING" id="1150600.ADIARSV_4253"/>
<keyword evidence="2" id="KW-1185">Reference proteome</keyword>
<sequence length="56" mass="6598">MYDMIHSKQPKVLVSYKQGLLGTEDFLAPERKFDAKDKITKPLATTRLGIYQNRRW</sequence>
<evidence type="ECO:0000313" key="2">
    <source>
        <dbReference type="Proteomes" id="UP000014174"/>
    </source>
</evidence>
<dbReference type="EMBL" id="AQPN01000145">
    <property type="protein sequence ID" value="EOR92741.1"/>
    <property type="molecule type" value="Genomic_DNA"/>
</dbReference>
<comment type="caution">
    <text evidence="1">The sequence shown here is derived from an EMBL/GenBank/DDBJ whole genome shotgun (WGS) entry which is preliminary data.</text>
</comment>
<dbReference type="Proteomes" id="UP000014174">
    <property type="component" value="Unassembled WGS sequence"/>
</dbReference>
<accession>R9GM29</accession>
<organism evidence="1 2">
    <name type="scientific">Arcticibacter svalbardensis MN12-7</name>
    <dbReference type="NCBI Taxonomy" id="1150600"/>
    <lineage>
        <taxon>Bacteria</taxon>
        <taxon>Pseudomonadati</taxon>
        <taxon>Bacteroidota</taxon>
        <taxon>Sphingobacteriia</taxon>
        <taxon>Sphingobacteriales</taxon>
        <taxon>Sphingobacteriaceae</taxon>
        <taxon>Arcticibacter</taxon>
    </lineage>
</organism>
<reference evidence="1 2" key="1">
    <citation type="journal article" date="2013" name="Genome Announc.">
        <title>Draft Genome Sequence of Arcticibacter svalbardensis Strain MN12-7T, a Member of the Family Sphingobacteriaceae Isolated from an Arctic Soil Sample.</title>
        <authorList>
            <person name="Shivaji S."/>
            <person name="Ara S."/>
            <person name="Prasad S."/>
            <person name="Manasa B.P."/>
            <person name="Begum Z."/>
            <person name="Singh A."/>
            <person name="Kumar Pinnaka A."/>
        </authorList>
    </citation>
    <scope>NUCLEOTIDE SEQUENCE [LARGE SCALE GENOMIC DNA]</scope>
    <source>
        <strain evidence="1 2">MN12-7</strain>
    </source>
</reference>
<protein>
    <submittedName>
        <fullName evidence="1">Uncharacterized protein</fullName>
    </submittedName>
</protein>
<dbReference type="AlphaFoldDB" id="R9GM29"/>
<gene>
    <name evidence="1" type="ORF">ADIARSV_4253</name>
</gene>
<name>R9GM29_9SPHI</name>